<dbReference type="InterPro" id="IPR006869">
    <property type="entry name" value="DUF547"/>
</dbReference>
<evidence type="ECO:0000256" key="1">
    <source>
        <dbReference type="SAM" id="Coils"/>
    </source>
</evidence>
<feature type="region of interest" description="Disordered" evidence="2">
    <location>
        <begin position="56"/>
        <end position="90"/>
    </location>
</feature>
<keyword evidence="1" id="KW-0175">Coiled coil</keyword>
<name>A0A8J5GZX5_ZINOF</name>
<evidence type="ECO:0000259" key="3">
    <source>
        <dbReference type="Pfam" id="PF04784"/>
    </source>
</evidence>
<feature type="domain" description="Ternary complex factor MIP1 leucine-zipper" evidence="4">
    <location>
        <begin position="164"/>
        <end position="241"/>
    </location>
</feature>
<dbReference type="PANTHER" id="PTHR46248">
    <property type="entry name" value="EXPRESSED PROTEIN"/>
    <property type="match status" value="1"/>
</dbReference>
<evidence type="ECO:0000313" key="6">
    <source>
        <dbReference type="Proteomes" id="UP000734854"/>
    </source>
</evidence>
<dbReference type="InterPro" id="IPR025757">
    <property type="entry name" value="MIP1_Leuzipper"/>
</dbReference>
<sequence length="727" mass="81561">MVEKEKNEKIMLMDISGLDEVQQETTQAGLISPFFLTSPLPWRNLNYSQSGDWKLSEVPNVHPQPEIPTSSESSLPSSSPSSESPSPRHSRACFLAPEASNSLPLIHTAISPGLLFKWDATGRTSSTRGGRLLLLLLLMGHADEGLVADPVAVVSTMENKSNGNKQRRLELEKEVADLQRMLCDEERVHEILERALVPQNALKTLHIPNFLPKKTKELLAELVMVEEEIARLEREISKVREGLQNVQGAQEQNFPKFHEHKHANGDVAKPPIKMLNAMPSLPNGKVLQDNIELETKSMFYINQAIKGDVLINGLSKKVGAGRITRSDQHNECQRMMEVKGRTPKNGGITEKVTMPKLPMKHLTIKNAEVEFLPKMYKQPSLGNSSDMNGVSYQPNKLSEKIVKCLICIFLRLLRTSRSMDIEKSGNLSKSSNLLLKSGSFQVDGNSISKGRTSFQREIRHHDPYGIFEFEDSLSRDIGPYKNLVKFSPCSSDYKEFSCSLSLMKKLRGLSRSLQDVDLRNLTDREKLAFWINAHNICMMHGFIEVGMPSNPEMVQGIENMAILDIGGNKLSALMIKHLLRWPSNSNEERKGNRNDKEKLPEHYELGHSDLNVVFALCSGYKSSPAVKIYTADGVTSELEKSKLDYLQASIVVTTTKRIMIPHFLASSMHEFATDLDSLVHWIINQLPTSWPLRKSMLECLKGHTPGRISLAVDVIPSVSEIQYLLPM</sequence>
<comment type="caution">
    <text evidence="5">The sequence shown here is derived from an EMBL/GenBank/DDBJ whole genome shotgun (WGS) entry which is preliminary data.</text>
</comment>
<keyword evidence="6" id="KW-1185">Reference proteome</keyword>
<protein>
    <recommendedName>
        <fullName evidence="7">Ternary complex factor MIP1 leucine-zipper domain-containing protein</fullName>
    </recommendedName>
</protein>
<evidence type="ECO:0008006" key="7">
    <source>
        <dbReference type="Google" id="ProtNLM"/>
    </source>
</evidence>
<dbReference type="Pfam" id="PF14389">
    <property type="entry name" value="Lzipper-MIP1"/>
    <property type="match status" value="1"/>
</dbReference>
<feature type="coiled-coil region" evidence="1">
    <location>
        <begin position="215"/>
        <end position="249"/>
    </location>
</feature>
<proteinExistence type="predicted"/>
<dbReference type="EMBL" id="JACMSC010000007">
    <property type="protein sequence ID" value="KAG6513741.1"/>
    <property type="molecule type" value="Genomic_DNA"/>
</dbReference>
<dbReference type="PANTHER" id="PTHR46248:SF6">
    <property type="entry name" value="OS03G0859900 PROTEIN"/>
    <property type="match status" value="1"/>
</dbReference>
<dbReference type="Pfam" id="PF04784">
    <property type="entry name" value="DUF547"/>
    <property type="match status" value="1"/>
</dbReference>
<organism evidence="5 6">
    <name type="scientific">Zingiber officinale</name>
    <name type="common">Ginger</name>
    <name type="synonym">Amomum zingiber</name>
    <dbReference type="NCBI Taxonomy" id="94328"/>
    <lineage>
        <taxon>Eukaryota</taxon>
        <taxon>Viridiplantae</taxon>
        <taxon>Streptophyta</taxon>
        <taxon>Embryophyta</taxon>
        <taxon>Tracheophyta</taxon>
        <taxon>Spermatophyta</taxon>
        <taxon>Magnoliopsida</taxon>
        <taxon>Liliopsida</taxon>
        <taxon>Zingiberales</taxon>
        <taxon>Zingiberaceae</taxon>
        <taxon>Zingiber</taxon>
    </lineage>
</organism>
<feature type="domain" description="DUF547" evidence="3">
    <location>
        <begin position="519"/>
        <end position="646"/>
    </location>
</feature>
<feature type="compositionally biased region" description="Low complexity" evidence="2">
    <location>
        <begin position="67"/>
        <end position="87"/>
    </location>
</feature>
<reference evidence="5 6" key="1">
    <citation type="submission" date="2020-08" db="EMBL/GenBank/DDBJ databases">
        <title>Plant Genome Project.</title>
        <authorList>
            <person name="Zhang R.-G."/>
        </authorList>
    </citation>
    <scope>NUCLEOTIDE SEQUENCE [LARGE SCALE GENOMIC DNA]</scope>
    <source>
        <tissue evidence="5">Rhizome</tissue>
    </source>
</reference>
<evidence type="ECO:0000259" key="4">
    <source>
        <dbReference type="Pfam" id="PF14389"/>
    </source>
</evidence>
<accession>A0A8J5GZX5</accession>
<gene>
    <name evidence="5" type="ORF">ZIOFF_024077</name>
</gene>
<evidence type="ECO:0000256" key="2">
    <source>
        <dbReference type="SAM" id="MobiDB-lite"/>
    </source>
</evidence>
<evidence type="ECO:0000313" key="5">
    <source>
        <dbReference type="EMBL" id="KAG6513741.1"/>
    </source>
</evidence>
<dbReference type="Proteomes" id="UP000734854">
    <property type="component" value="Unassembled WGS sequence"/>
</dbReference>
<dbReference type="AlphaFoldDB" id="A0A8J5GZX5"/>